<accession>A0ABW6NCR8</accession>
<sequence>MNRVAVLGPLSVVLQGVEIAITSPKHRVLLATLLTGEDWAATIDSIADRLWGHTQPRNARAAIHVHVTRLRRVLDSAVPGGGQVLVSAHRGYRLDLSDDAIDLGQLRAAIRAANAARDLGDLHAEKESLATALSLWRGDAFEDIDSDAIASSDATALHDLRVGLQERLFGIEIALGNHSDVVHDLQAMVSKHPLRESLTSQLMLAQYRSGRPAHALQTYRALTQRLAEELGIDPSSDLQKLFGDILNDAPQLRRSRRSTPEQPTPTRWLVSCTLPREHDHFVERRAETEAATAALSSAIRENPSRPAVLAITGPPGAGKTAFAVHLAHQLRDQYRDGQWFTVFADQALSTTARDDVEPDGAGAPRTGDVIDRVLREWLLSSGIAPNDLPDSTSTLSALLRARISDRQVLIVVDNVDDAGEAGDRLAALLPGSGRSAIIITSRSILTGFAAHHAVHTIGLGPLSLPASVQLLHQMLGHSTGHPTTAELIELAELCDRLPLALRIAGAQLCARTPQLRESYLARLREDHLNTEVRDGALSLAATLHPAYTALSADARRLLRLMALVPGGGFTVDTAAVLLDTAQHRAAAAIDELTRLHLITESESGAATLPELFRQFAAHQSATTDTATQRRAALDRLTHWYLTPQADLRLRSAGEVRRHRNTILALTHPHTPGPPALDLAEMACRLFASQGHHIDWCAAAGHGLHTARALNDHGRVAGFAAILTSSKPFADSPPGGEHDAHGGTIRTSSPATPSTPVDRSLRTLAVADADPGLADTDQRAAASADEVAGHLHRALARATALDESDRRAGRTEYRPDNLTRIGRILIGLDRLADGHAYHHRALHTARRNHNLHAVAAVHLDLAVAYLLLNRFAEAENHADTARELFSSLGDDVGYTRATIALGDTYRAARRLDTARHLHQAALRRGHRLDSHQIVIEASIGLALTYRYLDDQRRALVHATESVHLAEDTGLRLLEGKALGVLAVNNLFARQPRRARKLIDKALHVHQETGHELEKSCVLGWLPAIAAAAG</sequence>
<evidence type="ECO:0000256" key="1">
    <source>
        <dbReference type="ARBA" id="ARBA00005820"/>
    </source>
</evidence>
<keyword evidence="2" id="KW-0805">Transcription regulation</keyword>
<proteinExistence type="inferred from homology"/>
<evidence type="ECO:0000256" key="2">
    <source>
        <dbReference type="ARBA" id="ARBA00023015"/>
    </source>
</evidence>
<dbReference type="Proteomes" id="UP001601521">
    <property type="component" value="Unassembled WGS sequence"/>
</dbReference>
<dbReference type="PROSITE" id="PS51755">
    <property type="entry name" value="OMPR_PHOB"/>
    <property type="match status" value="1"/>
</dbReference>
<evidence type="ECO:0000256" key="3">
    <source>
        <dbReference type="ARBA" id="ARBA00023125"/>
    </source>
</evidence>
<dbReference type="CDD" id="cd02019">
    <property type="entry name" value="NK"/>
    <property type="match status" value="1"/>
</dbReference>
<feature type="compositionally biased region" description="Polar residues" evidence="6">
    <location>
        <begin position="744"/>
        <end position="756"/>
    </location>
</feature>
<reference evidence="8 9" key="1">
    <citation type="submission" date="2024-10" db="EMBL/GenBank/DDBJ databases">
        <title>The Natural Products Discovery Center: Release of the First 8490 Sequenced Strains for Exploring Actinobacteria Biosynthetic Diversity.</title>
        <authorList>
            <person name="Kalkreuter E."/>
            <person name="Kautsar S.A."/>
            <person name="Yang D."/>
            <person name="Bader C.D."/>
            <person name="Teijaro C.N."/>
            <person name="Fluegel L."/>
            <person name="Davis C.M."/>
            <person name="Simpson J.R."/>
            <person name="Lauterbach L."/>
            <person name="Steele A.D."/>
            <person name="Gui C."/>
            <person name="Meng S."/>
            <person name="Li G."/>
            <person name="Viehrig K."/>
            <person name="Ye F."/>
            <person name="Su P."/>
            <person name="Kiefer A.F."/>
            <person name="Nichols A."/>
            <person name="Cepeda A.J."/>
            <person name="Yan W."/>
            <person name="Fan B."/>
            <person name="Jiang Y."/>
            <person name="Adhikari A."/>
            <person name="Zheng C.-J."/>
            <person name="Schuster L."/>
            <person name="Cowan T.M."/>
            <person name="Smanski M.J."/>
            <person name="Chevrette M.G."/>
            <person name="De Carvalho L.P.S."/>
            <person name="Shen B."/>
        </authorList>
    </citation>
    <scope>NUCLEOTIDE SEQUENCE [LARGE SCALE GENOMIC DNA]</scope>
    <source>
        <strain evidence="8 9">NPDC004550</strain>
    </source>
</reference>
<keyword evidence="3 5" id="KW-0238">DNA-binding</keyword>
<dbReference type="InterPro" id="IPR036388">
    <property type="entry name" value="WH-like_DNA-bd_sf"/>
</dbReference>
<dbReference type="InterPro" id="IPR051677">
    <property type="entry name" value="AfsR-DnrI-RedD_regulator"/>
</dbReference>
<dbReference type="SUPFAM" id="SSF48452">
    <property type="entry name" value="TPR-like"/>
    <property type="match status" value="2"/>
</dbReference>
<dbReference type="InterPro" id="IPR001867">
    <property type="entry name" value="OmpR/PhoB-type_DNA-bd"/>
</dbReference>
<keyword evidence="9" id="KW-1185">Reference proteome</keyword>
<dbReference type="SMART" id="SM01043">
    <property type="entry name" value="BTAD"/>
    <property type="match status" value="1"/>
</dbReference>
<dbReference type="SUPFAM" id="SSF46894">
    <property type="entry name" value="C-terminal effector domain of the bipartite response regulators"/>
    <property type="match status" value="1"/>
</dbReference>
<dbReference type="InterPro" id="IPR011990">
    <property type="entry name" value="TPR-like_helical_dom_sf"/>
</dbReference>
<keyword evidence="4" id="KW-0804">Transcription</keyword>
<dbReference type="SMART" id="SM00382">
    <property type="entry name" value="AAA"/>
    <property type="match status" value="1"/>
</dbReference>
<gene>
    <name evidence="8" type="ORF">ACFYTH_05995</name>
</gene>
<evidence type="ECO:0000259" key="7">
    <source>
        <dbReference type="PROSITE" id="PS51755"/>
    </source>
</evidence>
<dbReference type="CDD" id="cd15831">
    <property type="entry name" value="BTAD"/>
    <property type="match status" value="1"/>
</dbReference>
<organism evidence="8 9">
    <name type="scientific">Nocardia africana</name>
    <dbReference type="NCBI Taxonomy" id="134964"/>
    <lineage>
        <taxon>Bacteria</taxon>
        <taxon>Bacillati</taxon>
        <taxon>Actinomycetota</taxon>
        <taxon>Actinomycetes</taxon>
        <taxon>Mycobacteriales</taxon>
        <taxon>Nocardiaceae</taxon>
        <taxon>Nocardia</taxon>
    </lineage>
</organism>
<dbReference type="InterPro" id="IPR019734">
    <property type="entry name" value="TPR_rpt"/>
</dbReference>
<feature type="region of interest" description="Disordered" evidence="6">
    <location>
        <begin position="727"/>
        <end position="756"/>
    </location>
</feature>
<comment type="caution">
    <text evidence="8">The sequence shown here is derived from an EMBL/GenBank/DDBJ whole genome shotgun (WGS) entry which is preliminary data.</text>
</comment>
<dbReference type="InterPro" id="IPR041664">
    <property type="entry name" value="AAA_16"/>
</dbReference>
<dbReference type="SMART" id="SM00028">
    <property type="entry name" value="TPR"/>
    <property type="match status" value="4"/>
</dbReference>
<dbReference type="EMBL" id="JBIALX010000002">
    <property type="protein sequence ID" value="MFF0452904.1"/>
    <property type="molecule type" value="Genomic_DNA"/>
</dbReference>
<evidence type="ECO:0000256" key="5">
    <source>
        <dbReference type="PROSITE-ProRule" id="PRU01091"/>
    </source>
</evidence>
<dbReference type="Pfam" id="PF00486">
    <property type="entry name" value="Trans_reg_C"/>
    <property type="match status" value="1"/>
</dbReference>
<evidence type="ECO:0000313" key="8">
    <source>
        <dbReference type="EMBL" id="MFF0452904.1"/>
    </source>
</evidence>
<dbReference type="SMART" id="SM00862">
    <property type="entry name" value="Trans_reg_C"/>
    <property type="match status" value="1"/>
</dbReference>
<comment type="similarity">
    <text evidence="1">Belongs to the AfsR/DnrI/RedD regulatory family.</text>
</comment>
<dbReference type="Gene3D" id="1.25.40.10">
    <property type="entry name" value="Tetratricopeptide repeat domain"/>
    <property type="match status" value="2"/>
</dbReference>
<dbReference type="SUPFAM" id="SSF52540">
    <property type="entry name" value="P-loop containing nucleoside triphosphate hydrolases"/>
    <property type="match status" value="1"/>
</dbReference>
<evidence type="ECO:0000256" key="6">
    <source>
        <dbReference type="SAM" id="MobiDB-lite"/>
    </source>
</evidence>
<dbReference type="PANTHER" id="PTHR35807:SF1">
    <property type="entry name" value="TRANSCRIPTIONAL REGULATOR REDD"/>
    <property type="match status" value="1"/>
</dbReference>
<dbReference type="RefSeq" id="WP_387249637.1">
    <property type="nucleotide sequence ID" value="NZ_JBIALX010000002.1"/>
</dbReference>
<feature type="domain" description="OmpR/PhoB-type" evidence="7">
    <location>
        <begin position="1"/>
        <end position="96"/>
    </location>
</feature>
<dbReference type="Pfam" id="PF13191">
    <property type="entry name" value="AAA_16"/>
    <property type="match status" value="1"/>
</dbReference>
<protein>
    <submittedName>
        <fullName evidence="8">BTAD domain-containing putative transcriptional regulator</fullName>
    </submittedName>
</protein>
<evidence type="ECO:0000256" key="4">
    <source>
        <dbReference type="ARBA" id="ARBA00023163"/>
    </source>
</evidence>
<dbReference type="InterPro" id="IPR005158">
    <property type="entry name" value="BTAD"/>
</dbReference>
<name>A0ABW6NCR8_9NOCA</name>
<dbReference type="InterPro" id="IPR016032">
    <property type="entry name" value="Sig_transdc_resp-reg_C-effctor"/>
</dbReference>
<dbReference type="Gene3D" id="3.40.50.300">
    <property type="entry name" value="P-loop containing nucleotide triphosphate hydrolases"/>
    <property type="match status" value="1"/>
</dbReference>
<feature type="DNA-binding region" description="OmpR/PhoB-type" evidence="5">
    <location>
        <begin position="1"/>
        <end position="96"/>
    </location>
</feature>
<dbReference type="InterPro" id="IPR003593">
    <property type="entry name" value="AAA+_ATPase"/>
</dbReference>
<dbReference type="InterPro" id="IPR027417">
    <property type="entry name" value="P-loop_NTPase"/>
</dbReference>
<dbReference type="PANTHER" id="PTHR35807">
    <property type="entry name" value="TRANSCRIPTIONAL REGULATOR REDD-RELATED"/>
    <property type="match status" value="1"/>
</dbReference>
<evidence type="ECO:0000313" key="9">
    <source>
        <dbReference type="Proteomes" id="UP001601521"/>
    </source>
</evidence>
<dbReference type="Gene3D" id="1.10.10.10">
    <property type="entry name" value="Winged helix-like DNA-binding domain superfamily/Winged helix DNA-binding domain"/>
    <property type="match status" value="1"/>
</dbReference>
<dbReference type="Pfam" id="PF03704">
    <property type="entry name" value="BTAD"/>
    <property type="match status" value="1"/>
</dbReference>